<evidence type="ECO:0000313" key="1">
    <source>
        <dbReference type="EMBL" id="UWZ78621.1"/>
    </source>
</evidence>
<name>A0ABY5ZMZ7_9BACT</name>
<organism evidence="1 2">
    <name type="scientific">Geoalkalibacter halelectricus</name>
    <dbReference type="NCBI Taxonomy" id="2847045"/>
    <lineage>
        <taxon>Bacteria</taxon>
        <taxon>Pseudomonadati</taxon>
        <taxon>Thermodesulfobacteriota</taxon>
        <taxon>Desulfuromonadia</taxon>
        <taxon>Desulfuromonadales</taxon>
        <taxon>Geoalkalibacteraceae</taxon>
        <taxon>Geoalkalibacter</taxon>
    </lineage>
</organism>
<dbReference type="RefSeq" id="WP_260746977.1">
    <property type="nucleotide sequence ID" value="NZ_CP092109.1"/>
</dbReference>
<evidence type="ECO:0000313" key="2">
    <source>
        <dbReference type="Proteomes" id="UP001060414"/>
    </source>
</evidence>
<proteinExistence type="predicted"/>
<keyword evidence="2" id="KW-1185">Reference proteome</keyword>
<reference evidence="1" key="1">
    <citation type="journal article" date="2022" name="Environ. Microbiol.">
        <title>Geoalkalibacter halelectricus SAP #1 sp. nov. possessing extracellular electron transfer and mineral#reducing capabilities from a haloalkaline environment.</title>
        <authorList>
            <person name="Yadav S."/>
            <person name="Singh R."/>
            <person name="Sundharam S.S."/>
            <person name="Chaudhary S."/>
            <person name="Krishnamurthi S."/>
            <person name="Patil S.A."/>
        </authorList>
    </citation>
    <scope>NUCLEOTIDE SEQUENCE</scope>
    <source>
        <strain evidence="1">SAP-1</strain>
    </source>
</reference>
<protein>
    <submittedName>
        <fullName evidence="1">Uncharacterized protein</fullName>
    </submittedName>
</protein>
<sequence length="112" mass="12383">MADKISFNIQAELYENDHGDLAVKLPDERVYIDVDGNGATNFADDVAAAVSGRRPAAWRELPAHELLYSGNWRHISSFGFIDGDETRPAVEFESPPEDFGERARAYLGAALK</sequence>
<dbReference type="Proteomes" id="UP001060414">
    <property type="component" value="Chromosome"/>
</dbReference>
<dbReference type="EMBL" id="CP092109">
    <property type="protein sequence ID" value="UWZ78621.1"/>
    <property type="molecule type" value="Genomic_DNA"/>
</dbReference>
<gene>
    <name evidence="1" type="ORF">L9S41_13145</name>
</gene>
<accession>A0ABY5ZMZ7</accession>